<proteinExistence type="predicted"/>
<dbReference type="WBParaSite" id="MCU_009715-RA">
    <property type="protein sequence ID" value="MCU_009715-RA"/>
    <property type="gene ID" value="MCU_009715"/>
</dbReference>
<feature type="compositionally biased region" description="Polar residues" evidence="1">
    <location>
        <begin position="60"/>
        <end position="70"/>
    </location>
</feature>
<name>A0A0R3U7S5_MESCO</name>
<reference evidence="2 3" key="1">
    <citation type="submission" date="2018-10" db="EMBL/GenBank/DDBJ databases">
        <authorList>
            <consortium name="Pathogen Informatics"/>
        </authorList>
    </citation>
    <scope>NUCLEOTIDE SEQUENCE [LARGE SCALE GENOMIC DNA]</scope>
</reference>
<evidence type="ECO:0000313" key="4">
    <source>
        <dbReference type="WBParaSite" id="MCU_009715-RA"/>
    </source>
</evidence>
<feature type="compositionally biased region" description="Polar residues" evidence="1">
    <location>
        <begin position="30"/>
        <end position="53"/>
    </location>
</feature>
<protein>
    <submittedName>
        <fullName evidence="4">Phosphoprotein</fullName>
    </submittedName>
</protein>
<dbReference type="Proteomes" id="UP000267029">
    <property type="component" value="Unassembled WGS sequence"/>
</dbReference>
<evidence type="ECO:0000313" key="3">
    <source>
        <dbReference type="Proteomes" id="UP000267029"/>
    </source>
</evidence>
<feature type="region of interest" description="Disordered" evidence="1">
    <location>
        <begin position="1"/>
        <end position="85"/>
    </location>
</feature>
<sequence length="273" mass="29962">MEEEDDDNLVSPLEGHSTRQRHRTSSSGSNRSYDQPSHIQLGNTTDINTSGPSVTDPANYPSTSYPQISESVPLPPPHQNASHLPPDIKRRIDEIISAAMRGTNVTEALASVLTERFGLTDLSSGIPLVGGQESPCHTITPTSSSSSRPLHMSNVSSENDRPISRTTRMASPTRTSSFPPSQILDQYENIPPDVVAGVHFASTSTVTDSNQDLTPESLLRNLNDLEHRLEEVIQVLMLNVGANAESDYMAAIRHVIRTCQIDIYILRRMLQNI</sequence>
<dbReference type="EMBL" id="UXSR01000544">
    <property type="protein sequence ID" value="VDD76888.1"/>
    <property type="molecule type" value="Genomic_DNA"/>
</dbReference>
<accession>A0A0R3U7S5</accession>
<evidence type="ECO:0000256" key="1">
    <source>
        <dbReference type="SAM" id="MobiDB-lite"/>
    </source>
</evidence>
<reference evidence="4" key="2">
    <citation type="submission" date="2019-11" db="UniProtKB">
        <authorList>
            <consortium name="WormBaseParasite"/>
        </authorList>
    </citation>
    <scope>IDENTIFICATION</scope>
</reference>
<dbReference type="AlphaFoldDB" id="A0A0R3U7S5"/>
<evidence type="ECO:0000313" key="2">
    <source>
        <dbReference type="EMBL" id="VDD76888.1"/>
    </source>
</evidence>
<feature type="region of interest" description="Disordered" evidence="1">
    <location>
        <begin position="137"/>
        <end position="181"/>
    </location>
</feature>
<gene>
    <name evidence="2" type="ORF">MCOS_LOCUS2891</name>
</gene>
<keyword evidence="3" id="KW-1185">Reference proteome</keyword>
<organism evidence="4">
    <name type="scientific">Mesocestoides corti</name>
    <name type="common">Flatworm</name>
    <dbReference type="NCBI Taxonomy" id="53468"/>
    <lineage>
        <taxon>Eukaryota</taxon>
        <taxon>Metazoa</taxon>
        <taxon>Spiralia</taxon>
        <taxon>Lophotrochozoa</taxon>
        <taxon>Platyhelminthes</taxon>
        <taxon>Cestoda</taxon>
        <taxon>Eucestoda</taxon>
        <taxon>Cyclophyllidea</taxon>
        <taxon>Mesocestoididae</taxon>
        <taxon>Mesocestoides</taxon>
    </lineage>
</organism>
<feature type="compositionally biased region" description="Polar residues" evidence="1">
    <location>
        <begin position="164"/>
        <end position="181"/>
    </location>
</feature>